<name>A0A832ZZ84_9EURY</name>
<evidence type="ECO:0000313" key="2">
    <source>
        <dbReference type="Proteomes" id="UP000623215"/>
    </source>
</evidence>
<protein>
    <submittedName>
        <fullName evidence="1">Cellulosome anchoring protein cohesin region</fullName>
    </submittedName>
</protein>
<gene>
    <name evidence="1" type="ORF">EYH55_05010</name>
</gene>
<dbReference type="Proteomes" id="UP000623215">
    <property type="component" value="Unassembled WGS sequence"/>
</dbReference>
<dbReference type="InterPro" id="IPR008965">
    <property type="entry name" value="CBM2/CBM3_carb-bd_dom_sf"/>
</dbReference>
<dbReference type="AlphaFoldDB" id="A0A832ZZ84"/>
<dbReference type="GO" id="GO:0030246">
    <property type="term" value="F:carbohydrate binding"/>
    <property type="evidence" value="ECO:0007669"/>
    <property type="project" value="InterPro"/>
</dbReference>
<dbReference type="SUPFAM" id="SSF49384">
    <property type="entry name" value="Carbohydrate-binding domain"/>
    <property type="match status" value="1"/>
</dbReference>
<proteinExistence type="predicted"/>
<accession>A0A832ZZ84</accession>
<evidence type="ECO:0000313" key="1">
    <source>
        <dbReference type="EMBL" id="HIQ32819.1"/>
    </source>
</evidence>
<reference evidence="1" key="1">
    <citation type="journal article" date="2020" name="ISME J.">
        <title>Gammaproteobacteria mediating utilization of methyl-, sulfur- and petroleum organic compounds in deep ocean hydrothermal plumes.</title>
        <authorList>
            <person name="Zhou Z."/>
            <person name="Liu Y."/>
            <person name="Pan J."/>
            <person name="Cron B.R."/>
            <person name="Toner B.M."/>
            <person name="Anantharaman K."/>
            <person name="Breier J.A."/>
            <person name="Dick G.J."/>
            <person name="Li M."/>
        </authorList>
    </citation>
    <scope>NUCLEOTIDE SEQUENCE</scope>
    <source>
        <strain evidence="1">SZUA-1534</strain>
    </source>
</reference>
<organism evidence="1 2">
    <name type="scientific">Methanothermococcus okinawensis</name>
    <dbReference type="NCBI Taxonomy" id="155863"/>
    <lineage>
        <taxon>Archaea</taxon>
        <taxon>Methanobacteriati</taxon>
        <taxon>Methanobacteriota</taxon>
        <taxon>Methanomada group</taxon>
        <taxon>Methanococci</taxon>
        <taxon>Methanococcales</taxon>
        <taxon>Methanococcaceae</taxon>
        <taxon>Methanothermococcus</taxon>
    </lineage>
</organism>
<dbReference type="EMBL" id="DQVW01000096">
    <property type="protein sequence ID" value="HIQ32819.1"/>
    <property type="molecule type" value="Genomic_DNA"/>
</dbReference>
<comment type="caution">
    <text evidence="1">The sequence shown here is derived from an EMBL/GenBank/DDBJ whole genome shotgun (WGS) entry which is preliminary data.</text>
</comment>
<sequence>MKKLLLYILLLSTGTVLALEDISLNVVIPEKVSVGENFTIDVYVKLKRNISGFECSIDTPIYGSEYIRFIDVRENLELKERAGNFYMLNLENDSVFISFALLDKPLGSDFHLFTVKGEALKEGNLTVRVTVVASDEEGNAIRLPPLTYKLEIVGGNQDKKEKEENIFSWIIEIISSLLRRIFGG</sequence>